<dbReference type="AlphaFoldDB" id="I8WS68"/>
<evidence type="ECO:0000313" key="3">
    <source>
        <dbReference type="EMBL" id="EIY40717.1"/>
    </source>
</evidence>
<name>I8WS68_9BACT</name>
<dbReference type="PATRIC" id="fig|997877.3.peg.1005"/>
<gene>
    <name evidence="3" type="ORF">HMPREF1065_00963</name>
</gene>
<sequence>MQTFLFDIFNRYKRFSENLDVKTVLCNKTWFVFNNSGEREIYIFQENGKLKISLNGKVTHATWEYIPANKSLIISGNEQSYMVHAAYVDNILFALQIDATKEYAFLIDENNKQDFLPQSYNDIKRYFQIKEEKQIQKEEAERKEKELKQLEYVRLAEQKRKEEQAERRQEKENRIIQDLQSKATEIKYPSGYIVLIGIVSFFLGDFISVFLTPSRPSFGSYIIDLLCCIIILFCLFFILGIYFLKKIRTMKWKKKHPNDPVNQYL</sequence>
<accession>I8WS68</accession>
<dbReference type="HOGENOM" id="CLU_094478_0_0_10"/>
<keyword evidence="2" id="KW-0812">Transmembrane</keyword>
<evidence type="ECO:0000256" key="2">
    <source>
        <dbReference type="SAM" id="Phobius"/>
    </source>
</evidence>
<reference evidence="3 4" key="1">
    <citation type="submission" date="2012-02" db="EMBL/GenBank/DDBJ databases">
        <title>The Genome Sequence of Bacteroides dorei CL03T12C01.</title>
        <authorList>
            <consortium name="The Broad Institute Genome Sequencing Platform"/>
            <person name="Earl A."/>
            <person name="Ward D."/>
            <person name="Feldgarden M."/>
            <person name="Gevers D."/>
            <person name="Zitomersky N.L."/>
            <person name="Coyne M.J."/>
            <person name="Comstock L.E."/>
            <person name="Young S.K."/>
            <person name="Zeng Q."/>
            <person name="Gargeya S."/>
            <person name="Fitzgerald M."/>
            <person name="Haas B."/>
            <person name="Abouelleil A."/>
            <person name="Alvarado L."/>
            <person name="Arachchi H.M."/>
            <person name="Berlin A."/>
            <person name="Chapman S.B."/>
            <person name="Gearin G."/>
            <person name="Goldberg J."/>
            <person name="Griggs A."/>
            <person name="Gujja S."/>
            <person name="Hansen M."/>
            <person name="Heiman D."/>
            <person name="Howarth C."/>
            <person name="Larimer J."/>
            <person name="Lui A."/>
            <person name="MacDonald P.J.P."/>
            <person name="McCowen C."/>
            <person name="Montmayeur A."/>
            <person name="Murphy C."/>
            <person name="Neiman D."/>
            <person name="Pearson M."/>
            <person name="Priest M."/>
            <person name="Roberts A."/>
            <person name="Saif S."/>
            <person name="Shea T."/>
            <person name="Sisk P."/>
            <person name="Stolte C."/>
            <person name="Sykes S."/>
            <person name="Wortman J."/>
            <person name="Nusbaum C."/>
            <person name="Birren B."/>
        </authorList>
    </citation>
    <scope>NUCLEOTIDE SEQUENCE [LARGE SCALE GENOMIC DNA]</scope>
    <source>
        <strain evidence="3 4">CL03T12C01</strain>
    </source>
</reference>
<organism evidence="3 4">
    <name type="scientific">Phocaeicola dorei CL03T12C01</name>
    <dbReference type="NCBI Taxonomy" id="997877"/>
    <lineage>
        <taxon>Bacteria</taxon>
        <taxon>Pseudomonadati</taxon>
        <taxon>Bacteroidota</taxon>
        <taxon>Bacteroidia</taxon>
        <taxon>Bacteroidales</taxon>
        <taxon>Bacteroidaceae</taxon>
        <taxon>Phocaeicola</taxon>
    </lineage>
</organism>
<keyword evidence="2" id="KW-0472">Membrane</keyword>
<proteinExistence type="predicted"/>
<dbReference type="EMBL" id="AGXI01000004">
    <property type="protein sequence ID" value="EIY40717.1"/>
    <property type="molecule type" value="Genomic_DNA"/>
</dbReference>
<dbReference type="RefSeq" id="WP_007852702.1">
    <property type="nucleotide sequence ID" value="NZ_CP011531.1"/>
</dbReference>
<evidence type="ECO:0000256" key="1">
    <source>
        <dbReference type="SAM" id="Coils"/>
    </source>
</evidence>
<dbReference type="Proteomes" id="UP000004019">
    <property type="component" value="Unassembled WGS sequence"/>
</dbReference>
<keyword evidence="2" id="KW-1133">Transmembrane helix</keyword>
<feature type="coiled-coil region" evidence="1">
    <location>
        <begin position="123"/>
        <end position="182"/>
    </location>
</feature>
<keyword evidence="1" id="KW-0175">Coiled coil</keyword>
<feature type="transmembrane region" description="Helical" evidence="2">
    <location>
        <begin position="192"/>
        <end position="212"/>
    </location>
</feature>
<feature type="transmembrane region" description="Helical" evidence="2">
    <location>
        <begin position="218"/>
        <end position="244"/>
    </location>
</feature>
<evidence type="ECO:0000313" key="4">
    <source>
        <dbReference type="Proteomes" id="UP000004019"/>
    </source>
</evidence>
<protein>
    <submittedName>
        <fullName evidence="3">Uncharacterized protein</fullName>
    </submittedName>
</protein>
<comment type="caution">
    <text evidence="3">The sequence shown here is derived from an EMBL/GenBank/DDBJ whole genome shotgun (WGS) entry which is preliminary data.</text>
</comment>